<evidence type="ECO:0000256" key="1">
    <source>
        <dbReference type="SAM" id="MobiDB-lite"/>
    </source>
</evidence>
<gene>
    <name evidence="2" type="ORF">QE152_g23340</name>
</gene>
<dbReference type="Proteomes" id="UP001458880">
    <property type="component" value="Unassembled WGS sequence"/>
</dbReference>
<accession>A0AAW1KHX1</accession>
<sequence>MVMSKILSTLPEQYKYFLTAWESTPISDKTITNLTSRLVAEELRNKVRENDIAVAFKSSEKQCYKCKSKGHTSNAEDTNETGTGRSLGEGNYESTTETRTGKAIMKVPLKQELVEELNYQQD</sequence>
<evidence type="ECO:0000313" key="3">
    <source>
        <dbReference type="Proteomes" id="UP001458880"/>
    </source>
</evidence>
<evidence type="ECO:0000313" key="2">
    <source>
        <dbReference type="EMBL" id="KAK9718150.1"/>
    </source>
</evidence>
<organism evidence="2 3">
    <name type="scientific">Popillia japonica</name>
    <name type="common">Japanese beetle</name>
    <dbReference type="NCBI Taxonomy" id="7064"/>
    <lineage>
        <taxon>Eukaryota</taxon>
        <taxon>Metazoa</taxon>
        <taxon>Ecdysozoa</taxon>
        <taxon>Arthropoda</taxon>
        <taxon>Hexapoda</taxon>
        <taxon>Insecta</taxon>
        <taxon>Pterygota</taxon>
        <taxon>Neoptera</taxon>
        <taxon>Endopterygota</taxon>
        <taxon>Coleoptera</taxon>
        <taxon>Polyphaga</taxon>
        <taxon>Scarabaeiformia</taxon>
        <taxon>Scarabaeidae</taxon>
        <taxon>Rutelinae</taxon>
        <taxon>Popillia</taxon>
    </lineage>
</organism>
<feature type="compositionally biased region" description="Polar residues" evidence="1">
    <location>
        <begin position="71"/>
        <end position="84"/>
    </location>
</feature>
<protein>
    <submittedName>
        <fullName evidence="2">Uncharacterized protein</fullName>
    </submittedName>
</protein>
<dbReference type="AlphaFoldDB" id="A0AAW1KHX1"/>
<comment type="caution">
    <text evidence="2">The sequence shown here is derived from an EMBL/GenBank/DDBJ whole genome shotgun (WGS) entry which is preliminary data.</text>
</comment>
<proteinExistence type="predicted"/>
<name>A0AAW1KHX1_POPJA</name>
<feature type="region of interest" description="Disordered" evidence="1">
    <location>
        <begin position="67"/>
        <end position="105"/>
    </location>
</feature>
<dbReference type="EMBL" id="JASPKY010000231">
    <property type="protein sequence ID" value="KAK9718150.1"/>
    <property type="molecule type" value="Genomic_DNA"/>
</dbReference>
<keyword evidence="3" id="KW-1185">Reference proteome</keyword>
<reference evidence="2 3" key="1">
    <citation type="journal article" date="2024" name="BMC Genomics">
        <title>De novo assembly and annotation of Popillia japonica's genome with initial clues to its potential as an invasive pest.</title>
        <authorList>
            <person name="Cucini C."/>
            <person name="Boschi S."/>
            <person name="Funari R."/>
            <person name="Cardaioli E."/>
            <person name="Iannotti N."/>
            <person name="Marturano G."/>
            <person name="Paoli F."/>
            <person name="Bruttini M."/>
            <person name="Carapelli A."/>
            <person name="Frati F."/>
            <person name="Nardi F."/>
        </authorList>
    </citation>
    <scope>NUCLEOTIDE SEQUENCE [LARGE SCALE GENOMIC DNA]</scope>
    <source>
        <strain evidence="2">DMR45628</strain>
    </source>
</reference>